<keyword evidence="4" id="KW-1185">Reference proteome</keyword>
<feature type="domain" description="DUF1996" evidence="2">
    <location>
        <begin position="38"/>
        <end position="287"/>
    </location>
</feature>
<protein>
    <recommendedName>
        <fullName evidence="2">DUF1996 domain-containing protein</fullName>
    </recommendedName>
</protein>
<evidence type="ECO:0000313" key="3">
    <source>
        <dbReference type="EMBL" id="KAJ8060890.1"/>
    </source>
</evidence>
<feature type="compositionally biased region" description="Basic residues" evidence="1">
    <location>
        <begin position="524"/>
        <end position="542"/>
    </location>
</feature>
<dbReference type="Pfam" id="PF09362">
    <property type="entry name" value="DUF1996"/>
    <property type="match status" value="1"/>
</dbReference>
<dbReference type="PANTHER" id="PTHR43662:SF7">
    <property type="entry name" value="DUF1996 DOMAIN-CONTAINING PROTEIN"/>
    <property type="match status" value="1"/>
</dbReference>
<dbReference type="AlphaFoldDB" id="A0A9X0ADL7"/>
<dbReference type="Proteomes" id="UP001152300">
    <property type="component" value="Unassembled WGS sequence"/>
</dbReference>
<gene>
    <name evidence="3" type="ORF">OCU04_009971</name>
</gene>
<dbReference type="InterPro" id="IPR018535">
    <property type="entry name" value="DUF1996"/>
</dbReference>
<evidence type="ECO:0000313" key="4">
    <source>
        <dbReference type="Proteomes" id="UP001152300"/>
    </source>
</evidence>
<dbReference type="OrthoDB" id="74764at2759"/>
<feature type="compositionally biased region" description="Low complexity" evidence="1">
    <location>
        <begin position="364"/>
        <end position="378"/>
    </location>
</feature>
<accession>A0A9X0ADL7</accession>
<comment type="caution">
    <text evidence="3">The sequence shown here is derived from an EMBL/GenBank/DDBJ whole genome shotgun (WGS) entry which is preliminary data.</text>
</comment>
<evidence type="ECO:0000259" key="2">
    <source>
        <dbReference type="Pfam" id="PF09362"/>
    </source>
</evidence>
<organism evidence="3 4">
    <name type="scientific">Sclerotinia nivalis</name>
    <dbReference type="NCBI Taxonomy" id="352851"/>
    <lineage>
        <taxon>Eukaryota</taxon>
        <taxon>Fungi</taxon>
        <taxon>Dikarya</taxon>
        <taxon>Ascomycota</taxon>
        <taxon>Pezizomycotina</taxon>
        <taxon>Leotiomycetes</taxon>
        <taxon>Helotiales</taxon>
        <taxon>Sclerotiniaceae</taxon>
        <taxon>Sclerotinia</taxon>
    </lineage>
</organism>
<reference evidence="3" key="1">
    <citation type="submission" date="2022-11" db="EMBL/GenBank/DDBJ databases">
        <title>Genome Resource of Sclerotinia nivalis Strain SnTB1, a Plant Pathogen Isolated from American Ginseng.</title>
        <authorList>
            <person name="Fan S."/>
        </authorList>
    </citation>
    <scope>NUCLEOTIDE SEQUENCE</scope>
    <source>
        <strain evidence="3">SnTB1</strain>
    </source>
</reference>
<evidence type="ECO:0000256" key="1">
    <source>
        <dbReference type="SAM" id="MobiDB-lite"/>
    </source>
</evidence>
<dbReference type="EMBL" id="JAPEIS010000012">
    <property type="protein sequence ID" value="KAJ8060890.1"/>
    <property type="molecule type" value="Genomic_DNA"/>
</dbReference>
<feature type="region of interest" description="Disordered" evidence="1">
    <location>
        <begin position="522"/>
        <end position="542"/>
    </location>
</feature>
<proteinExistence type="predicted"/>
<name>A0A9X0ADL7_9HELO</name>
<sequence length="542" mass="56924">MRGNSFLEKATILAGLASNVDAFWRLPCRSRSGLARIDPLVNPGAIAQHAHAVHGSSGFGKSSGYDDLLAGNCTSCEVAQDKSAYWIPSLHFKNAATGKFEIVEQVGGMLAYYLLYGDNITAFPEGFAMIAGNNELRNFSNYPVPDVDKSNWNQAPYNTQAFLRQAALGFNCLNYAAAAEGSLYRHFLPDKDYLDANCADGVRFELMFPSCWNKTAGVTAPDSKSHMAYPSEVMTGTCPEGFDTRLVSLFYETIWNTAAYIGTPGEFIISNGDPTGYGYHGDFIMGWEEEFLQQAVDTCTNLSGEISDCPLFDIQDASVYGSCSFEMPSDLVNDEIIGPMSTLPGNCPVQYGPAQATSNMPGESTAMASSTSSARGSSAAATTTSTSAVVPTLSHSAGSTIVASLGQTYVPGGVFAAVESGASYSTSSSTAADGVAAVSSSSTIAADGIAAASSSSISAAGGIAAISSSPTTLLTASSASAYSTSFSTTTAISYLNEEVEVAEVFWVKETVTVTTTAQADGVARRRHVHEHQRAKKRGGHFA</sequence>
<dbReference type="PANTHER" id="PTHR43662">
    <property type="match status" value="1"/>
</dbReference>
<feature type="region of interest" description="Disordered" evidence="1">
    <location>
        <begin position="354"/>
        <end position="378"/>
    </location>
</feature>